<accession>A0A1J4K0T0</accession>
<evidence type="ECO:0000313" key="2">
    <source>
        <dbReference type="Proteomes" id="UP000179807"/>
    </source>
</evidence>
<protein>
    <submittedName>
        <fullName evidence="1">Uncharacterized protein</fullName>
    </submittedName>
</protein>
<sequence length="81" mass="9706">MLEVRQEIQKPPKPDYYIYFVNLIRKHIPNETVEANASLILNELRFYEDFPQKFSLIMGNVFDMNDIPYVEFDHLPEDISL</sequence>
<comment type="caution">
    <text evidence="1">The sequence shown here is derived from an EMBL/GenBank/DDBJ whole genome shotgun (WGS) entry which is preliminary data.</text>
</comment>
<proteinExistence type="predicted"/>
<dbReference type="EMBL" id="MLAK01000794">
    <property type="protein sequence ID" value="OHT04384.1"/>
    <property type="molecule type" value="Genomic_DNA"/>
</dbReference>
<evidence type="ECO:0000313" key="1">
    <source>
        <dbReference type="EMBL" id="OHT04384.1"/>
    </source>
</evidence>
<name>A0A1J4K0T0_9EUKA</name>
<gene>
    <name evidence="1" type="ORF">TRFO_28085</name>
</gene>
<dbReference type="Proteomes" id="UP000179807">
    <property type="component" value="Unassembled WGS sequence"/>
</dbReference>
<organism evidence="1 2">
    <name type="scientific">Tritrichomonas foetus</name>
    <dbReference type="NCBI Taxonomy" id="1144522"/>
    <lineage>
        <taxon>Eukaryota</taxon>
        <taxon>Metamonada</taxon>
        <taxon>Parabasalia</taxon>
        <taxon>Tritrichomonadida</taxon>
        <taxon>Tritrichomonadidae</taxon>
        <taxon>Tritrichomonas</taxon>
    </lineage>
</organism>
<keyword evidence="2" id="KW-1185">Reference proteome</keyword>
<dbReference type="RefSeq" id="XP_068357520.1">
    <property type="nucleotide sequence ID" value="XM_068505958.1"/>
</dbReference>
<reference evidence="1" key="1">
    <citation type="submission" date="2016-10" db="EMBL/GenBank/DDBJ databases">
        <authorList>
            <person name="Benchimol M."/>
            <person name="Almeida L.G."/>
            <person name="Vasconcelos A.T."/>
            <person name="Perreira-Neves A."/>
            <person name="Rosa I.A."/>
            <person name="Tasca T."/>
            <person name="Bogo M.R."/>
            <person name="de Souza W."/>
        </authorList>
    </citation>
    <scope>NUCLEOTIDE SEQUENCE [LARGE SCALE GENOMIC DNA]</scope>
    <source>
        <strain evidence="1">K</strain>
    </source>
</reference>
<dbReference type="GeneID" id="94840662"/>
<dbReference type="VEuPathDB" id="TrichDB:TRFO_28085"/>
<dbReference type="AlphaFoldDB" id="A0A1J4K0T0"/>